<feature type="non-terminal residue" evidence="2">
    <location>
        <position position="121"/>
    </location>
</feature>
<protein>
    <submittedName>
        <fullName evidence="2">Uncharacterized protein</fullName>
    </submittedName>
</protein>
<organism evidence="2">
    <name type="scientific">Graphocephala atropunctata</name>
    <dbReference type="NCBI Taxonomy" id="36148"/>
    <lineage>
        <taxon>Eukaryota</taxon>
        <taxon>Metazoa</taxon>
        <taxon>Ecdysozoa</taxon>
        <taxon>Arthropoda</taxon>
        <taxon>Hexapoda</taxon>
        <taxon>Insecta</taxon>
        <taxon>Pterygota</taxon>
        <taxon>Neoptera</taxon>
        <taxon>Paraneoptera</taxon>
        <taxon>Hemiptera</taxon>
        <taxon>Auchenorrhyncha</taxon>
        <taxon>Membracoidea</taxon>
        <taxon>Cicadellidae</taxon>
        <taxon>Cicadellinae</taxon>
        <taxon>Cicadellini</taxon>
        <taxon>Graphocephala</taxon>
    </lineage>
</organism>
<dbReference type="EMBL" id="GEBQ01023235">
    <property type="protein sequence ID" value="JAT16742.1"/>
    <property type="molecule type" value="Transcribed_RNA"/>
</dbReference>
<feature type="compositionally biased region" description="Low complexity" evidence="1">
    <location>
        <begin position="34"/>
        <end position="43"/>
    </location>
</feature>
<gene>
    <name evidence="2" type="ORF">g.53346</name>
</gene>
<feature type="compositionally biased region" description="Polar residues" evidence="1">
    <location>
        <begin position="100"/>
        <end position="121"/>
    </location>
</feature>
<feature type="region of interest" description="Disordered" evidence="1">
    <location>
        <begin position="1"/>
        <end position="121"/>
    </location>
</feature>
<feature type="compositionally biased region" description="Polar residues" evidence="1">
    <location>
        <begin position="1"/>
        <end position="27"/>
    </location>
</feature>
<feature type="compositionally biased region" description="Low complexity" evidence="1">
    <location>
        <begin position="68"/>
        <end position="93"/>
    </location>
</feature>
<accession>A0A1B6KZ74</accession>
<reference evidence="2" key="1">
    <citation type="submission" date="2015-11" db="EMBL/GenBank/DDBJ databases">
        <title>De novo transcriptome assembly of four potential Pierce s Disease insect vectors from Arizona vineyards.</title>
        <authorList>
            <person name="Tassone E.E."/>
        </authorList>
    </citation>
    <scope>NUCLEOTIDE SEQUENCE</scope>
</reference>
<evidence type="ECO:0000256" key="1">
    <source>
        <dbReference type="SAM" id="MobiDB-lite"/>
    </source>
</evidence>
<evidence type="ECO:0000313" key="2">
    <source>
        <dbReference type="EMBL" id="JAT16742.1"/>
    </source>
</evidence>
<sequence>LSSGTMDTTISESSSKDGVSTLDSLSSTKEDMFGSSAGSSTGDGSDGTGVQASDGPKNLIDQSQEGRSGSVEAGASTSVVSSSSGSSATAAASPKDEYDTSSGITSTTEVPGTTDGSSKVG</sequence>
<name>A0A1B6KZ74_9HEMI</name>
<proteinExistence type="predicted"/>
<feature type="non-terminal residue" evidence="2">
    <location>
        <position position="1"/>
    </location>
</feature>
<dbReference type="AlphaFoldDB" id="A0A1B6KZ74"/>